<organism evidence="2 3">
    <name type="scientific">Meloidogyne hapla</name>
    <name type="common">Root-knot nematode worm</name>
    <dbReference type="NCBI Taxonomy" id="6305"/>
    <lineage>
        <taxon>Eukaryota</taxon>
        <taxon>Metazoa</taxon>
        <taxon>Ecdysozoa</taxon>
        <taxon>Nematoda</taxon>
        <taxon>Chromadorea</taxon>
        <taxon>Rhabditida</taxon>
        <taxon>Tylenchina</taxon>
        <taxon>Tylenchomorpha</taxon>
        <taxon>Tylenchoidea</taxon>
        <taxon>Meloidogynidae</taxon>
        <taxon>Meloidogyninae</taxon>
        <taxon>Meloidogyne</taxon>
    </lineage>
</organism>
<protein>
    <submittedName>
        <fullName evidence="3">Uncharacterized protein</fullName>
    </submittedName>
</protein>
<sequence length="242" mass="28428">MNSSNDSINDESTNIGDYIKLKQKNCQKRVQKLKQNSLLEQLNLSKKLFDENIQLLKQLEESNYEKSKLKEECQKLNNELIKNNYFISQLEGIDLEMAELKEKYDLNLIELSKYRKYCEKLVNEKEELKNLISQFQLEKSQNQEKFNKELKDENFSLCLKIEELTSELDQINKEIKDIMRFVKLSNKLIRIDDENTCCKNKCINFNLSNGSCISNNGFVRINDGKEATIGLNYMLKIHSAKD</sequence>
<feature type="coiled-coil region" evidence="1">
    <location>
        <begin position="52"/>
        <end position="79"/>
    </location>
</feature>
<name>A0A1I8AZC3_MELHA</name>
<evidence type="ECO:0000313" key="2">
    <source>
        <dbReference type="Proteomes" id="UP000095281"/>
    </source>
</evidence>
<dbReference type="WBParaSite" id="MhA1_Contig1111.frz3.gene3">
    <property type="protein sequence ID" value="MhA1_Contig1111.frz3.gene3"/>
    <property type="gene ID" value="MhA1_Contig1111.frz3.gene3"/>
</dbReference>
<accession>A0A1I8AZC3</accession>
<proteinExistence type="predicted"/>
<evidence type="ECO:0000313" key="3">
    <source>
        <dbReference type="WBParaSite" id="MhA1_Contig1111.frz3.gene3"/>
    </source>
</evidence>
<feature type="coiled-coil region" evidence="1">
    <location>
        <begin position="111"/>
        <end position="181"/>
    </location>
</feature>
<keyword evidence="2" id="KW-1185">Reference proteome</keyword>
<reference evidence="3" key="1">
    <citation type="submission" date="2016-11" db="UniProtKB">
        <authorList>
            <consortium name="WormBaseParasite"/>
        </authorList>
    </citation>
    <scope>IDENTIFICATION</scope>
</reference>
<dbReference type="Proteomes" id="UP000095281">
    <property type="component" value="Unplaced"/>
</dbReference>
<keyword evidence="1" id="KW-0175">Coiled coil</keyword>
<dbReference type="AlphaFoldDB" id="A0A1I8AZC3"/>
<evidence type="ECO:0000256" key="1">
    <source>
        <dbReference type="SAM" id="Coils"/>
    </source>
</evidence>